<dbReference type="KEGG" id="manq:L1994_10360"/>
<proteinExistence type="predicted"/>
<dbReference type="AlphaFoldDB" id="A0AAF0FRI3"/>
<gene>
    <name evidence="1" type="ORF">L1994_10360</name>
</gene>
<accession>A0AAF0FRI3</accession>
<protein>
    <submittedName>
        <fullName evidence="1">Uncharacterized protein</fullName>
    </submittedName>
</protein>
<evidence type="ECO:0000313" key="1">
    <source>
        <dbReference type="EMBL" id="WFN36531.1"/>
    </source>
</evidence>
<dbReference type="Proteomes" id="UP001218895">
    <property type="component" value="Chromosome"/>
</dbReference>
<keyword evidence="2" id="KW-1185">Reference proteome</keyword>
<evidence type="ECO:0000313" key="2">
    <source>
        <dbReference type="Proteomes" id="UP001218895"/>
    </source>
</evidence>
<name>A0AAF0FRI3_9EURY</name>
<organism evidence="1 2">
    <name type="scientific">Methanomicrobium antiquum</name>
    <dbReference type="NCBI Taxonomy" id="487686"/>
    <lineage>
        <taxon>Archaea</taxon>
        <taxon>Methanobacteriati</taxon>
        <taxon>Methanobacteriota</taxon>
        <taxon>Stenosarchaea group</taxon>
        <taxon>Methanomicrobia</taxon>
        <taxon>Methanomicrobiales</taxon>
        <taxon>Methanomicrobiaceae</taxon>
        <taxon>Methanomicrobium</taxon>
    </lineage>
</organism>
<dbReference type="RefSeq" id="WP_278099367.1">
    <property type="nucleotide sequence ID" value="NZ_CP091092.1"/>
</dbReference>
<dbReference type="EMBL" id="CP091092">
    <property type="protein sequence ID" value="WFN36531.1"/>
    <property type="molecule type" value="Genomic_DNA"/>
</dbReference>
<sequence>MKKVIVVLLIAVFLLTLLAFPVSAAKNTDDKGNNGAYAGPVADVSNKTAGISNDSKGAEQLSKQSDGSVLLANKNESAGQGALVSVKVTSVSQNQQEIKAQIKQIQKESANISGSEQNNRLKNQNTVRIAVQTLLAAGNISGGIGDQISAIAKEFNNSVMVQTKAEEKIQTRNAVSKFFFGGDFDAANDIQAQTEQNRQRIENLNTLMNQCSDCDEELKTMIKEQIQVLEQEQNRLSEISRAELENKGIFGGLFG</sequence>
<dbReference type="GeneID" id="79950804"/>
<reference evidence="1" key="1">
    <citation type="submission" date="2022-01" db="EMBL/GenBank/DDBJ databases">
        <title>Complete genome of Methanomicrobium antiquum DSM 21220.</title>
        <authorList>
            <person name="Chen S.-C."/>
            <person name="You Y.-T."/>
            <person name="Zhou Y.-Z."/>
            <person name="Lai M.-C."/>
        </authorList>
    </citation>
    <scope>NUCLEOTIDE SEQUENCE</scope>
    <source>
        <strain evidence="1">DSM 21220</strain>
    </source>
</reference>